<dbReference type="KEGG" id="css:Cst_c13170"/>
<dbReference type="Proteomes" id="UP000011220">
    <property type="component" value="Chromosome"/>
</dbReference>
<proteinExistence type="predicted"/>
<dbReference type="PATRIC" id="fig|1121335.3.peg.1296"/>
<reference evidence="1 2" key="1">
    <citation type="journal article" date="2013" name="Genome Announc.">
        <title>Complete genome sequence of Clostridium stercorarium subsp. stercorarium strain DSM 8532, a thermophilic degrader of plant cell wall fibers.</title>
        <authorList>
            <person name="Poehlein A."/>
            <person name="Zverlov V.V."/>
            <person name="Daniel R."/>
            <person name="Schwarz W.H."/>
            <person name="Liebl W."/>
        </authorList>
    </citation>
    <scope>NUCLEOTIDE SEQUENCE [LARGE SCALE GENOMIC DNA]</scope>
    <source>
        <strain evidence="2">ATCC 35414 / DSM 8532 / NCIMB 11754</strain>
    </source>
</reference>
<evidence type="ECO:0000313" key="1">
    <source>
        <dbReference type="EMBL" id="AGC68308.1"/>
    </source>
</evidence>
<organism evidence="1 2">
    <name type="scientific">Thermoclostridium stercorarium (strain ATCC 35414 / DSM 8532 / NCIMB 11754)</name>
    <name type="common">Clostridium stercorarium</name>
    <dbReference type="NCBI Taxonomy" id="1121335"/>
    <lineage>
        <taxon>Bacteria</taxon>
        <taxon>Bacillati</taxon>
        <taxon>Bacillota</taxon>
        <taxon>Clostridia</taxon>
        <taxon>Eubacteriales</taxon>
        <taxon>Oscillospiraceae</taxon>
        <taxon>Thermoclostridium</taxon>
    </lineage>
</organism>
<accession>L7VRW3</accession>
<dbReference type="AlphaFoldDB" id="L7VRW3"/>
<gene>
    <name evidence="1" type="ordered locus">Cst_c13170</name>
</gene>
<name>L7VRW3_THES1</name>
<sequence length="53" mass="6414">MVKFKSLILYHPYSINTRKTEDIRNESLITHLAIPLNYYEKTRIRNPGKIFLY</sequence>
<dbReference type="EMBL" id="CP004044">
    <property type="protein sequence ID" value="AGC68308.1"/>
    <property type="molecule type" value="Genomic_DNA"/>
</dbReference>
<evidence type="ECO:0000313" key="2">
    <source>
        <dbReference type="Proteomes" id="UP000011220"/>
    </source>
</evidence>
<protein>
    <submittedName>
        <fullName evidence="1">Uncharacterized protein</fullName>
    </submittedName>
</protein>
<keyword evidence="2" id="KW-1185">Reference proteome</keyword>